<dbReference type="Proteomes" id="UP000295701">
    <property type="component" value="Unassembled WGS sequence"/>
</dbReference>
<sequence>MMQISTTRSFLLLAALTIGGAGIAIGQTEVPAAVKARQGQMQLQSFYLSTLGEMARGNIDYDADAAQASADSLVAIAAMDWDPLWPEGTATSEVEASRALPAIWTDAEGYAAAWDAFGTAAAAVQGVAGGGLDGLRAEMGALGQSCGGCHDDYRVSND</sequence>
<dbReference type="Gene3D" id="1.20.120.10">
    <property type="entry name" value="Cytochrome c/b562"/>
    <property type="match status" value="1"/>
</dbReference>
<dbReference type="PRINTS" id="PR00608">
    <property type="entry name" value="CYTCHROMECII"/>
</dbReference>
<evidence type="ECO:0000256" key="1">
    <source>
        <dbReference type="ARBA" id="ARBA00022448"/>
    </source>
</evidence>
<dbReference type="InterPro" id="IPR012127">
    <property type="entry name" value="Cyt_c_prime"/>
</dbReference>
<comment type="caution">
    <text evidence="9">The sequence shown here is derived from an EMBL/GenBank/DDBJ whole genome shotgun (WGS) entry which is preliminary data.</text>
</comment>
<name>A0A4V3B9Y1_9RHOB</name>
<dbReference type="Pfam" id="PF01322">
    <property type="entry name" value="Cytochrom_C_2"/>
    <property type="match status" value="1"/>
</dbReference>
<dbReference type="SUPFAM" id="SSF47175">
    <property type="entry name" value="Cytochromes"/>
    <property type="match status" value="1"/>
</dbReference>
<dbReference type="PROSITE" id="PS51009">
    <property type="entry name" value="CYTCII"/>
    <property type="match status" value="1"/>
</dbReference>
<evidence type="ECO:0000256" key="7">
    <source>
        <dbReference type="PIRSR" id="PIRSR000027-2"/>
    </source>
</evidence>
<accession>A0A4V3B9Y1</accession>
<reference evidence="9 10" key="1">
    <citation type="submission" date="2019-03" db="EMBL/GenBank/DDBJ databases">
        <title>Primorskyibacter sp. SS33 isolated from sediments.</title>
        <authorList>
            <person name="Xunke S."/>
        </authorList>
    </citation>
    <scope>NUCLEOTIDE SEQUENCE [LARGE SCALE GENOMIC DNA]</scope>
    <source>
        <strain evidence="9 10">SS33</strain>
    </source>
</reference>
<evidence type="ECO:0000313" key="9">
    <source>
        <dbReference type="EMBL" id="TDL81069.1"/>
    </source>
</evidence>
<evidence type="ECO:0000256" key="3">
    <source>
        <dbReference type="ARBA" id="ARBA00022723"/>
    </source>
</evidence>
<evidence type="ECO:0000256" key="6">
    <source>
        <dbReference type="PIRSR" id="PIRSR000027-1"/>
    </source>
</evidence>
<dbReference type="PIRSF" id="PIRSF000027">
    <property type="entry name" value="Cytc_c_prime"/>
    <property type="match status" value="1"/>
</dbReference>
<dbReference type="EMBL" id="SNAA01000006">
    <property type="protein sequence ID" value="TDL81069.1"/>
    <property type="molecule type" value="Genomic_DNA"/>
</dbReference>
<dbReference type="GO" id="GO:0009055">
    <property type="term" value="F:electron transfer activity"/>
    <property type="evidence" value="ECO:0007669"/>
    <property type="project" value="InterPro"/>
</dbReference>
<keyword evidence="8" id="KW-0732">Signal</keyword>
<dbReference type="GO" id="GO:0022900">
    <property type="term" value="P:electron transport chain"/>
    <property type="evidence" value="ECO:0007669"/>
    <property type="project" value="InterPro"/>
</dbReference>
<comment type="PTM">
    <text evidence="7">Binds 1 heme group per subunit.</text>
</comment>
<keyword evidence="2 7" id="KW-0349">Heme</keyword>
<dbReference type="GO" id="GO:0020037">
    <property type="term" value="F:heme binding"/>
    <property type="evidence" value="ECO:0007669"/>
    <property type="project" value="InterPro"/>
</dbReference>
<dbReference type="AlphaFoldDB" id="A0A4V3B9Y1"/>
<dbReference type="OrthoDB" id="7596534at2"/>
<dbReference type="GO" id="GO:0005506">
    <property type="term" value="F:iron ion binding"/>
    <property type="evidence" value="ECO:0007669"/>
    <property type="project" value="InterPro"/>
</dbReference>
<dbReference type="InterPro" id="IPR002321">
    <property type="entry name" value="Cyt_c_II"/>
</dbReference>
<organism evidence="9 10">
    <name type="scientific">Palleronia sediminis</name>
    <dbReference type="NCBI Taxonomy" id="2547833"/>
    <lineage>
        <taxon>Bacteria</taxon>
        <taxon>Pseudomonadati</taxon>
        <taxon>Pseudomonadota</taxon>
        <taxon>Alphaproteobacteria</taxon>
        <taxon>Rhodobacterales</taxon>
        <taxon>Roseobacteraceae</taxon>
        <taxon>Palleronia</taxon>
    </lineage>
</organism>
<feature type="chain" id="PRO_5020198107" evidence="8">
    <location>
        <begin position="27"/>
        <end position="158"/>
    </location>
</feature>
<evidence type="ECO:0000256" key="5">
    <source>
        <dbReference type="ARBA" id="ARBA00023004"/>
    </source>
</evidence>
<evidence type="ECO:0000256" key="4">
    <source>
        <dbReference type="ARBA" id="ARBA00022982"/>
    </source>
</evidence>
<evidence type="ECO:0000313" key="10">
    <source>
        <dbReference type="Proteomes" id="UP000295701"/>
    </source>
</evidence>
<feature type="binding site" description="covalent" evidence="7">
    <location>
        <position position="146"/>
    </location>
    <ligand>
        <name>heme c</name>
        <dbReference type="ChEBI" id="CHEBI:61717"/>
    </ligand>
</feature>
<protein>
    <submittedName>
        <fullName evidence="9">Cytochrome c</fullName>
    </submittedName>
</protein>
<feature type="signal peptide" evidence="8">
    <location>
        <begin position="1"/>
        <end position="26"/>
    </location>
</feature>
<feature type="binding site" description="axial binding residue" evidence="6">
    <location>
        <position position="150"/>
    </location>
    <ligand>
        <name>heme c</name>
        <dbReference type="ChEBI" id="CHEBI:61717"/>
    </ligand>
    <ligandPart>
        <name>Fe</name>
        <dbReference type="ChEBI" id="CHEBI:18248"/>
    </ligandPart>
</feature>
<evidence type="ECO:0000256" key="8">
    <source>
        <dbReference type="SAM" id="SignalP"/>
    </source>
</evidence>
<dbReference type="GO" id="GO:0042597">
    <property type="term" value="C:periplasmic space"/>
    <property type="evidence" value="ECO:0007669"/>
    <property type="project" value="InterPro"/>
</dbReference>
<gene>
    <name evidence="9" type="ORF">E2L08_06925</name>
</gene>
<keyword evidence="10" id="KW-1185">Reference proteome</keyword>
<dbReference type="InterPro" id="IPR015984">
    <property type="entry name" value="Cyt_c_prime_subgr"/>
</dbReference>
<feature type="binding site" description="covalent" evidence="7">
    <location>
        <position position="149"/>
    </location>
    <ligand>
        <name>heme c</name>
        <dbReference type="ChEBI" id="CHEBI:61717"/>
    </ligand>
</feature>
<proteinExistence type="predicted"/>
<keyword evidence="1" id="KW-0813">Transport</keyword>
<keyword evidence="3 6" id="KW-0479">Metal-binding</keyword>
<keyword evidence="4" id="KW-0249">Electron transport</keyword>
<evidence type="ECO:0000256" key="2">
    <source>
        <dbReference type="ARBA" id="ARBA00022617"/>
    </source>
</evidence>
<keyword evidence="5 6" id="KW-0408">Iron</keyword>
<dbReference type="InterPro" id="IPR010980">
    <property type="entry name" value="Cyt_c/b562"/>
</dbReference>